<sequence length="360" mass="38293">MELRLEEIATLVGGELHGDGSLLCRGANPAGQSTTEEITLILSPADAAIWNTQAKPALAFVTGSYQAEINVPQIVCNEPHLAFEKIVAHFRPPLGPKIPGVGCSPFSKVAATAEIHPTATIAEDVVIGERTKIMPGVVIMAACTIGDDCVIYPHVTLYERTEIANRVVIHASSVLGAHGFGYRQEAGRHVAKAQLGSVKIENDVEIGASVTIDRGSYGATTIGEGTKIDNQVMIAHNCQIGKHNLLCSQVGIAGSCTTGDYVTLAGQVGLKDHITLGDHTIIGAKAGVMDDCAGNQFYLGAPAIPYRDQMQIFALQRKLPEMRKELKELRKQLQKLAPSSDQPETTTKPISQNSSRGEAA</sequence>
<dbReference type="RefSeq" id="WP_145268470.1">
    <property type="nucleotide sequence ID" value="NZ_CP036272.1"/>
</dbReference>
<dbReference type="OrthoDB" id="9784739at2"/>
<keyword evidence="5 7" id="KW-0012">Acyltransferase</keyword>
<evidence type="ECO:0000313" key="7">
    <source>
        <dbReference type="EMBL" id="QDT57778.1"/>
    </source>
</evidence>
<evidence type="ECO:0000256" key="3">
    <source>
        <dbReference type="ARBA" id="ARBA00022679"/>
    </source>
</evidence>
<dbReference type="InterPro" id="IPR011004">
    <property type="entry name" value="Trimer_LpxA-like_sf"/>
</dbReference>
<dbReference type="SUPFAM" id="SSF51161">
    <property type="entry name" value="Trimeric LpxA-like enzymes"/>
    <property type="match status" value="1"/>
</dbReference>
<dbReference type="GO" id="GO:0016020">
    <property type="term" value="C:membrane"/>
    <property type="evidence" value="ECO:0007669"/>
    <property type="project" value="GOC"/>
</dbReference>
<dbReference type="GO" id="GO:0009245">
    <property type="term" value="P:lipid A biosynthetic process"/>
    <property type="evidence" value="ECO:0007669"/>
    <property type="project" value="UniProtKB-KW"/>
</dbReference>
<feature type="compositionally biased region" description="Polar residues" evidence="6">
    <location>
        <begin position="337"/>
        <end position="360"/>
    </location>
</feature>
<dbReference type="EC" id="2.3.1.-" evidence="7"/>
<organism evidence="7 8">
    <name type="scientific">Stieleria bergensis</name>
    <dbReference type="NCBI Taxonomy" id="2528025"/>
    <lineage>
        <taxon>Bacteria</taxon>
        <taxon>Pseudomonadati</taxon>
        <taxon>Planctomycetota</taxon>
        <taxon>Planctomycetia</taxon>
        <taxon>Pirellulales</taxon>
        <taxon>Pirellulaceae</taxon>
        <taxon>Stieleria</taxon>
    </lineage>
</organism>
<name>A0A517SNT2_9BACT</name>
<evidence type="ECO:0000256" key="2">
    <source>
        <dbReference type="ARBA" id="ARBA00022556"/>
    </source>
</evidence>
<dbReference type="NCBIfam" id="TIGR01853">
    <property type="entry name" value="lipid_A_lpxD"/>
    <property type="match status" value="1"/>
</dbReference>
<dbReference type="InterPro" id="IPR007691">
    <property type="entry name" value="LpxD"/>
</dbReference>
<keyword evidence="2" id="KW-0441">Lipid A biosynthesis</keyword>
<keyword evidence="8" id="KW-1185">Reference proteome</keyword>
<evidence type="ECO:0000256" key="1">
    <source>
        <dbReference type="ARBA" id="ARBA00022516"/>
    </source>
</evidence>
<keyword evidence="1" id="KW-0444">Lipid biosynthesis</keyword>
<dbReference type="NCBIfam" id="NF002060">
    <property type="entry name" value="PRK00892.1"/>
    <property type="match status" value="1"/>
</dbReference>
<dbReference type="GO" id="GO:0016410">
    <property type="term" value="F:N-acyltransferase activity"/>
    <property type="evidence" value="ECO:0007669"/>
    <property type="project" value="InterPro"/>
</dbReference>
<dbReference type="PANTHER" id="PTHR43378">
    <property type="entry name" value="UDP-3-O-ACYLGLUCOSAMINE N-ACYLTRANSFERASE"/>
    <property type="match status" value="1"/>
</dbReference>
<dbReference type="Pfam" id="PF00132">
    <property type="entry name" value="Hexapep"/>
    <property type="match status" value="2"/>
</dbReference>
<feature type="region of interest" description="Disordered" evidence="6">
    <location>
        <begin position="332"/>
        <end position="360"/>
    </location>
</feature>
<evidence type="ECO:0000256" key="5">
    <source>
        <dbReference type="ARBA" id="ARBA00023315"/>
    </source>
</evidence>
<dbReference type="Gene3D" id="3.40.1390.10">
    <property type="entry name" value="MurE/MurF, N-terminal domain"/>
    <property type="match status" value="1"/>
</dbReference>
<keyword evidence="3 7" id="KW-0808">Transferase</keyword>
<protein>
    <submittedName>
        <fullName evidence="7">UDP-3-O-acylglucosamine N-acyltransferase</fullName>
        <ecNumber evidence="7">2.3.1.-</ecNumber>
    </submittedName>
</protein>
<accession>A0A517SNT2</accession>
<dbReference type="Gene3D" id="2.160.10.10">
    <property type="entry name" value="Hexapeptide repeat proteins"/>
    <property type="match status" value="1"/>
</dbReference>
<keyword evidence="4" id="KW-0443">Lipid metabolism</keyword>
<evidence type="ECO:0000256" key="6">
    <source>
        <dbReference type="SAM" id="MobiDB-lite"/>
    </source>
</evidence>
<dbReference type="AlphaFoldDB" id="A0A517SNT2"/>
<dbReference type="PANTHER" id="PTHR43378:SF2">
    <property type="entry name" value="UDP-3-O-ACYLGLUCOSAMINE N-ACYLTRANSFERASE 1, MITOCHONDRIAL-RELATED"/>
    <property type="match status" value="1"/>
</dbReference>
<dbReference type="InterPro" id="IPR001451">
    <property type="entry name" value="Hexapep"/>
</dbReference>
<reference evidence="7 8" key="1">
    <citation type="submission" date="2019-02" db="EMBL/GenBank/DDBJ databases">
        <title>Deep-cultivation of Planctomycetes and their phenomic and genomic characterization uncovers novel biology.</title>
        <authorList>
            <person name="Wiegand S."/>
            <person name="Jogler M."/>
            <person name="Boedeker C."/>
            <person name="Pinto D."/>
            <person name="Vollmers J."/>
            <person name="Rivas-Marin E."/>
            <person name="Kohn T."/>
            <person name="Peeters S.H."/>
            <person name="Heuer A."/>
            <person name="Rast P."/>
            <person name="Oberbeckmann S."/>
            <person name="Bunk B."/>
            <person name="Jeske O."/>
            <person name="Meyerdierks A."/>
            <person name="Storesund J.E."/>
            <person name="Kallscheuer N."/>
            <person name="Luecker S."/>
            <person name="Lage O.M."/>
            <person name="Pohl T."/>
            <person name="Merkel B.J."/>
            <person name="Hornburger P."/>
            <person name="Mueller R.-W."/>
            <person name="Bruemmer F."/>
            <person name="Labrenz M."/>
            <person name="Spormann A.M."/>
            <person name="Op den Camp H."/>
            <person name="Overmann J."/>
            <person name="Amann R."/>
            <person name="Jetten M.S.M."/>
            <person name="Mascher T."/>
            <person name="Medema M.H."/>
            <person name="Devos D.P."/>
            <person name="Kaster A.-K."/>
            <person name="Ovreas L."/>
            <person name="Rohde M."/>
            <person name="Galperin M.Y."/>
            <person name="Jogler C."/>
        </authorList>
    </citation>
    <scope>NUCLEOTIDE SEQUENCE [LARGE SCALE GENOMIC DNA]</scope>
    <source>
        <strain evidence="7 8">SV_7m_r</strain>
    </source>
</reference>
<gene>
    <name evidence="7" type="primary">lpxD</name>
    <name evidence="7" type="ORF">SV7mr_02630</name>
</gene>
<evidence type="ECO:0000256" key="4">
    <source>
        <dbReference type="ARBA" id="ARBA00023098"/>
    </source>
</evidence>
<dbReference type="CDD" id="cd03352">
    <property type="entry name" value="LbH_LpxD"/>
    <property type="match status" value="1"/>
</dbReference>
<dbReference type="EMBL" id="CP036272">
    <property type="protein sequence ID" value="QDT57778.1"/>
    <property type="molecule type" value="Genomic_DNA"/>
</dbReference>
<proteinExistence type="predicted"/>
<evidence type="ECO:0000313" key="8">
    <source>
        <dbReference type="Proteomes" id="UP000315003"/>
    </source>
</evidence>
<dbReference type="Proteomes" id="UP000315003">
    <property type="component" value="Chromosome"/>
</dbReference>